<keyword evidence="2" id="KW-0645">Protease</keyword>
<organism evidence="5 6">
    <name type="scientific">Ceratopteris richardii</name>
    <name type="common">Triangle waterfern</name>
    <dbReference type="NCBI Taxonomy" id="49495"/>
    <lineage>
        <taxon>Eukaryota</taxon>
        <taxon>Viridiplantae</taxon>
        <taxon>Streptophyta</taxon>
        <taxon>Embryophyta</taxon>
        <taxon>Tracheophyta</taxon>
        <taxon>Polypodiopsida</taxon>
        <taxon>Polypodiidae</taxon>
        <taxon>Polypodiales</taxon>
        <taxon>Pteridineae</taxon>
        <taxon>Pteridaceae</taxon>
        <taxon>Parkerioideae</taxon>
        <taxon>Ceratopteris</taxon>
    </lineage>
</organism>
<dbReference type="Proteomes" id="UP000825935">
    <property type="component" value="Chromosome 12"/>
</dbReference>
<evidence type="ECO:0000256" key="1">
    <source>
        <dbReference type="ARBA" id="ARBA00005234"/>
    </source>
</evidence>
<accession>A0A8T2TN06</accession>
<comment type="similarity">
    <text evidence="1">Belongs to the peptidase C48 family.</text>
</comment>
<evidence type="ECO:0000313" key="5">
    <source>
        <dbReference type="EMBL" id="KAH7422784.1"/>
    </source>
</evidence>
<dbReference type="InterPro" id="IPR038765">
    <property type="entry name" value="Papain-like_cys_pep_sf"/>
</dbReference>
<dbReference type="SUPFAM" id="SSF54001">
    <property type="entry name" value="Cysteine proteinases"/>
    <property type="match status" value="1"/>
</dbReference>
<dbReference type="EMBL" id="CM035417">
    <property type="protein sequence ID" value="KAH7422784.1"/>
    <property type="molecule type" value="Genomic_DNA"/>
</dbReference>
<evidence type="ECO:0000256" key="3">
    <source>
        <dbReference type="ARBA" id="ARBA00022801"/>
    </source>
</evidence>
<evidence type="ECO:0000256" key="2">
    <source>
        <dbReference type="ARBA" id="ARBA00022670"/>
    </source>
</evidence>
<reference evidence="5" key="1">
    <citation type="submission" date="2021-08" db="EMBL/GenBank/DDBJ databases">
        <title>WGS assembly of Ceratopteris richardii.</title>
        <authorList>
            <person name="Marchant D.B."/>
            <person name="Chen G."/>
            <person name="Jenkins J."/>
            <person name="Shu S."/>
            <person name="Leebens-Mack J."/>
            <person name="Grimwood J."/>
            <person name="Schmutz J."/>
            <person name="Soltis P."/>
            <person name="Soltis D."/>
            <person name="Chen Z.-H."/>
        </authorList>
    </citation>
    <scope>NUCLEOTIDE SEQUENCE</scope>
    <source>
        <strain evidence="5">Whitten #5841</strain>
        <tissue evidence="5">Leaf</tissue>
    </source>
</reference>
<dbReference type="Gene3D" id="3.40.395.10">
    <property type="entry name" value="Adenoviral Proteinase, Chain A"/>
    <property type="match status" value="1"/>
</dbReference>
<dbReference type="OrthoDB" id="5065855at2759"/>
<dbReference type="GO" id="GO:0006508">
    <property type="term" value="P:proteolysis"/>
    <property type="evidence" value="ECO:0007669"/>
    <property type="project" value="UniProtKB-KW"/>
</dbReference>
<sequence length="88" mass="10350">MEMPSPFYRILQKRKYIYMQLIDKGHWSSIIVDFNAYQALFLNSLPSQHGNCKVAAKLLKMHIHQNFPGIAKMNEQKQFGYSRIHVPL</sequence>
<keyword evidence="3" id="KW-0378">Hydrolase</keyword>
<evidence type="ECO:0000313" key="6">
    <source>
        <dbReference type="Proteomes" id="UP000825935"/>
    </source>
</evidence>
<evidence type="ECO:0000259" key="4">
    <source>
        <dbReference type="Pfam" id="PF02902"/>
    </source>
</evidence>
<keyword evidence="6" id="KW-1185">Reference proteome</keyword>
<feature type="domain" description="Ubiquitin-like protease family profile" evidence="4">
    <location>
        <begin position="14"/>
        <end position="84"/>
    </location>
</feature>
<gene>
    <name evidence="5" type="ORF">KP509_12G025500</name>
</gene>
<proteinExistence type="inferred from homology"/>
<dbReference type="Pfam" id="PF02902">
    <property type="entry name" value="Peptidase_C48"/>
    <property type="match status" value="1"/>
</dbReference>
<dbReference type="AlphaFoldDB" id="A0A8T2TN06"/>
<dbReference type="InterPro" id="IPR003653">
    <property type="entry name" value="Peptidase_C48_C"/>
</dbReference>
<name>A0A8T2TN06_CERRI</name>
<comment type="caution">
    <text evidence="5">The sequence shown here is derived from an EMBL/GenBank/DDBJ whole genome shotgun (WGS) entry which is preliminary data.</text>
</comment>
<protein>
    <recommendedName>
        <fullName evidence="4">Ubiquitin-like protease family profile domain-containing protein</fullName>
    </recommendedName>
</protein>
<dbReference type="GO" id="GO:0008234">
    <property type="term" value="F:cysteine-type peptidase activity"/>
    <property type="evidence" value="ECO:0007669"/>
    <property type="project" value="InterPro"/>
</dbReference>